<gene>
    <name evidence="1" type="ORF">E2C01_004063</name>
</gene>
<protein>
    <submittedName>
        <fullName evidence="1">Uncharacterized protein</fullName>
    </submittedName>
</protein>
<comment type="caution">
    <text evidence="1">The sequence shown here is derived from an EMBL/GenBank/DDBJ whole genome shotgun (WGS) entry which is preliminary data.</text>
</comment>
<dbReference type="AlphaFoldDB" id="A0A5B7CPM7"/>
<sequence length="103" mass="11273">MGSDANECALREADFLPPAGDVVGCLRTELTTSTLDRLVDRYVERSLPVFQPLTYSAKLFLPFSSSSDNPISVSYPFSPAPPPNPVISICHYCPLSRSCFSLE</sequence>
<dbReference type="Proteomes" id="UP000324222">
    <property type="component" value="Unassembled WGS sequence"/>
</dbReference>
<dbReference type="EMBL" id="VSRR010000161">
    <property type="protein sequence ID" value="MPC11399.1"/>
    <property type="molecule type" value="Genomic_DNA"/>
</dbReference>
<evidence type="ECO:0000313" key="1">
    <source>
        <dbReference type="EMBL" id="MPC11399.1"/>
    </source>
</evidence>
<organism evidence="1 2">
    <name type="scientific">Portunus trituberculatus</name>
    <name type="common">Swimming crab</name>
    <name type="synonym">Neptunus trituberculatus</name>
    <dbReference type="NCBI Taxonomy" id="210409"/>
    <lineage>
        <taxon>Eukaryota</taxon>
        <taxon>Metazoa</taxon>
        <taxon>Ecdysozoa</taxon>
        <taxon>Arthropoda</taxon>
        <taxon>Crustacea</taxon>
        <taxon>Multicrustacea</taxon>
        <taxon>Malacostraca</taxon>
        <taxon>Eumalacostraca</taxon>
        <taxon>Eucarida</taxon>
        <taxon>Decapoda</taxon>
        <taxon>Pleocyemata</taxon>
        <taxon>Brachyura</taxon>
        <taxon>Eubrachyura</taxon>
        <taxon>Portunoidea</taxon>
        <taxon>Portunidae</taxon>
        <taxon>Portuninae</taxon>
        <taxon>Portunus</taxon>
    </lineage>
</organism>
<reference evidence="1 2" key="1">
    <citation type="submission" date="2019-05" db="EMBL/GenBank/DDBJ databases">
        <title>Another draft genome of Portunus trituberculatus and its Hox gene families provides insights of decapod evolution.</title>
        <authorList>
            <person name="Jeong J.-H."/>
            <person name="Song I."/>
            <person name="Kim S."/>
            <person name="Choi T."/>
            <person name="Kim D."/>
            <person name="Ryu S."/>
            <person name="Kim W."/>
        </authorList>
    </citation>
    <scope>NUCLEOTIDE SEQUENCE [LARGE SCALE GENOMIC DNA]</scope>
    <source>
        <tissue evidence="1">Muscle</tissue>
    </source>
</reference>
<proteinExistence type="predicted"/>
<evidence type="ECO:0000313" key="2">
    <source>
        <dbReference type="Proteomes" id="UP000324222"/>
    </source>
</evidence>
<keyword evidence="2" id="KW-1185">Reference proteome</keyword>
<accession>A0A5B7CPM7</accession>
<name>A0A5B7CPM7_PORTR</name>